<dbReference type="InterPro" id="IPR000210">
    <property type="entry name" value="BTB/POZ_dom"/>
</dbReference>
<name>A0A183BRP3_GLOPA</name>
<proteinExistence type="predicted"/>
<dbReference type="PANTHER" id="PTHR45774">
    <property type="entry name" value="BTB/POZ DOMAIN-CONTAINING"/>
    <property type="match status" value="1"/>
</dbReference>
<dbReference type="WBParaSite" id="GPLIN_000327900">
    <property type="protein sequence ID" value="GPLIN_000327900"/>
    <property type="gene ID" value="GPLIN_000327900"/>
</dbReference>
<dbReference type="SMART" id="SM00875">
    <property type="entry name" value="BACK"/>
    <property type="match status" value="1"/>
</dbReference>
<dbReference type="PANTHER" id="PTHR45774:SF3">
    <property type="entry name" value="BTB (POZ) DOMAIN-CONTAINING 2B-RELATED"/>
    <property type="match status" value="1"/>
</dbReference>
<accession>A0A183BRP3</accession>
<dbReference type="AlphaFoldDB" id="A0A183BRP3"/>
<sequence length="206" mass="23455">MSKSDSLGGRMKRLLGSGDGADVHFSVGEGDEKEILPAHKLILGTASDVFKAMFRETEQCVHRILQGSLPWRKAFLQIDQKLLCEILDRDQLFVCGEIAIWNAALCWADEKCRQNGEAPSAENRRAMLGMALFKIRFPLMPQKDFSETIVPSGVLTNDQMMSVYLFHSHPNRALPKLYPMQFPTQRRAEAEIEARYQDYMFAHIFS</sequence>
<dbReference type="PROSITE" id="PS50097">
    <property type="entry name" value="BTB"/>
    <property type="match status" value="1"/>
</dbReference>
<dbReference type="InterPro" id="IPR011705">
    <property type="entry name" value="BACK"/>
</dbReference>
<dbReference type="Pfam" id="PF00651">
    <property type="entry name" value="BTB"/>
    <property type="match status" value="1"/>
</dbReference>
<keyword evidence="2" id="KW-1185">Reference proteome</keyword>
<evidence type="ECO:0000313" key="2">
    <source>
        <dbReference type="Proteomes" id="UP000050741"/>
    </source>
</evidence>
<reference evidence="2" key="1">
    <citation type="submission" date="2014-05" db="EMBL/GenBank/DDBJ databases">
        <title>The genome and life-stage specific transcriptomes of Globodera pallida elucidate key aspects of plant parasitism by a cyst nematode.</title>
        <authorList>
            <person name="Cotton J.A."/>
            <person name="Lilley C.J."/>
            <person name="Jones L.M."/>
            <person name="Kikuchi T."/>
            <person name="Reid A.J."/>
            <person name="Thorpe P."/>
            <person name="Tsai I.J."/>
            <person name="Beasley H."/>
            <person name="Blok V."/>
            <person name="Cock P.J.A."/>
            <person name="Van den Akker S.E."/>
            <person name="Holroyd N."/>
            <person name="Hunt M."/>
            <person name="Mantelin S."/>
            <person name="Naghra H."/>
            <person name="Pain A."/>
            <person name="Palomares-Rius J.E."/>
            <person name="Zarowiecki M."/>
            <person name="Berriman M."/>
            <person name="Jones J.T."/>
            <person name="Urwin P.E."/>
        </authorList>
    </citation>
    <scope>NUCLEOTIDE SEQUENCE [LARGE SCALE GENOMIC DNA]</scope>
    <source>
        <strain evidence="2">Lindley</strain>
    </source>
</reference>
<dbReference type="InterPro" id="IPR011333">
    <property type="entry name" value="SKP1/BTB/POZ_sf"/>
</dbReference>
<dbReference type="GO" id="GO:0005829">
    <property type="term" value="C:cytosol"/>
    <property type="evidence" value="ECO:0007669"/>
    <property type="project" value="TreeGrafter"/>
</dbReference>
<dbReference type="GO" id="GO:0022008">
    <property type="term" value="P:neurogenesis"/>
    <property type="evidence" value="ECO:0007669"/>
    <property type="project" value="TreeGrafter"/>
</dbReference>
<protein>
    <submittedName>
        <fullName evidence="3">BTB domain-containing protein</fullName>
    </submittedName>
</protein>
<dbReference type="Proteomes" id="UP000050741">
    <property type="component" value="Unassembled WGS sequence"/>
</dbReference>
<dbReference type="Pfam" id="PF07707">
    <property type="entry name" value="BACK"/>
    <property type="match status" value="1"/>
</dbReference>
<reference evidence="3" key="2">
    <citation type="submission" date="2016-06" db="UniProtKB">
        <authorList>
            <consortium name="WormBaseParasite"/>
        </authorList>
    </citation>
    <scope>IDENTIFICATION</scope>
</reference>
<organism evidence="2 3">
    <name type="scientific">Globodera pallida</name>
    <name type="common">Potato cyst nematode worm</name>
    <name type="synonym">Heterodera pallida</name>
    <dbReference type="NCBI Taxonomy" id="36090"/>
    <lineage>
        <taxon>Eukaryota</taxon>
        <taxon>Metazoa</taxon>
        <taxon>Ecdysozoa</taxon>
        <taxon>Nematoda</taxon>
        <taxon>Chromadorea</taxon>
        <taxon>Rhabditida</taxon>
        <taxon>Tylenchina</taxon>
        <taxon>Tylenchomorpha</taxon>
        <taxon>Tylenchoidea</taxon>
        <taxon>Heteroderidae</taxon>
        <taxon>Heteroderinae</taxon>
        <taxon>Globodera</taxon>
    </lineage>
</organism>
<dbReference type="Gene3D" id="1.25.40.420">
    <property type="match status" value="1"/>
</dbReference>
<evidence type="ECO:0000259" key="1">
    <source>
        <dbReference type="PROSITE" id="PS50097"/>
    </source>
</evidence>
<feature type="domain" description="BTB" evidence="1">
    <location>
        <begin position="21"/>
        <end position="56"/>
    </location>
</feature>
<evidence type="ECO:0000313" key="3">
    <source>
        <dbReference type="WBParaSite" id="GPLIN_000327900"/>
    </source>
</evidence>
<dbReference type="SUPFAM" id="SSF54695">
    <property type="entry name" value="POZ domain"/>
    <property type="match status" value="1"/>
</dbReference>